<keyword evidence="3" id="KW-0812">Transmembrane</keyword>
<evidence type="ECO:0000256" key="3">
    <source>
        <dbReference type="ARBA" id="ARBA00022692"/>
    </source>
</evidence>
<dbReference type="GO" id="GO:0016020">
    <property type="term" value="C:membrane"/>
    <property type="evidence" value="ECO:0007669"/>
    <property type="project" value="UniProtKB-SubCell"/>
</dbReference>
<sequence>MAKSFLAMKTGPAAGASEASQALLESDLRELTMAARKLANHAIVLGGGALLPGSLILLTVVAPAIFADTFRGSWLIIGVGVCLVIGCYLLHEHIKASGGLKEAFQKPNGWSNTIGILLLFIYPLPGSLILLTVVAPSLFADHFRNDLVGVFICLAIGCYLLQEHIRVSGGFREAFRKANGVSNTIGIVLLFVYPVWVLVLWLLSDNRTDSNLDVDEES</sequence>
<evidence type="ECO:0000256" key="1">
    <source>
        <dbReference type="ARBA" id="ARBA00004141"/>
    </source>
</evidence>
<evidence type="ECO:0000256" key="5">
    <source>
        <dbReference type="ARBA" id="ARBA00023136"/>
    </source>
</evidence>
<proteinExistence type="inferred from homology"/>
<protein>
    <submittedName>
        <fullName evidence="6">Uncharacterized protein</fullName>
    </submittedName>
</protein>
<keyword evidence="4" id="KW-1133">Transmembrane helix</keyword>
<evidence type="ECO:0000313" key="6">
    <source>
        <dbReference type="EnsemblPlants" id="EMT15989"/>
    </source>
</evidence>
<comment type="similarity">
    <text evidence="2">Belongs to the Cold-regulated 413 protein family.</text>
</comment>
<reference evidence="6" key="1">
    <citation type="submission" date="2015-06" db="UniProtKB">
        <authorList>
            <consortium name="EnsemblPlants"/>
        </authorList>
    </citation>
    <scope>IDENTIFICATION</scope>
</reference>
<dbReference type="PANTHER" id="PTHR33596">
    <property type="entry name" value="COLD-REGULATED 413 PLASMA MEMBRANE PROTEIN 2"/>
    <property type="match status" value="1"/>
</dbReference>
<dbReference type="PANTHER" id="PTHR33596:SF23">
    <property type="entry name" value="COLD-REGULATED 413 PLASMA MEMBRANE PROTEIN 2"/>
    <property type="match status" value="1"/>
</dbReference>
<dbReference type="InterPro" id="IPR008892">
    <property type="entry name" value="COR413"/>
</dbReference>
<organism evidence="6">
    <name type="scientific">Aegilops tauschii</name>
    <name type="common">Tausch's goatgrass</name>
    <name type="synonym">Aegilops squarrosa</name>
    <dbReference type="NCBI Taxonomy" id="37682"/>
    <lineage>
        <taxon>Eukaryota</taxon>
        <taxon>Viridiplantae</taxon>
        <taxon>Streptophyta</taxon>
        <taxon>Embryophyta</taxon>
        <taxon>Tracheophyta</taxon>
        <taxon>Spermatophyta</taxon>
        <taxon>Magnoliopsida</taxon>
        <taxon>Liliopsida</taxon>
        <taxon>Poales</taxon>
        <taxon>Poaceae</taxon>
        <taxon>BOP clade</taxon>
        <taxon>Pooideae</taxon>
        <taxon>Triticodae</taxon>
        <taxon>Triticeae</taxon>
        <taxon>Triticinae</taxon>
        <taxon>Aegilops</taxon>
    </lineage>
</organism>
<accession>N1R3G0</accession>
<evidence type="ECO:0000256" key="4">
    <source>
        <dbReference type="ARBA" id="ARBA00022989"/>
    </source>
</evidence>
<dbReference type="AlphaFoldDB" id="N1R3G0"/>
<dbReference type="Pfam" id="PF05562">
    <property type="entry name" value="WCOR413"/>
    <property type="match status" value="2"/>
</dbReference>
<evidence type="ECO:0000256" key="2">
    <source>
        <dbReference type="ARBA" id="ARBA00005852"/>
    </source>
</evidence>
<comment type="subcellular location">
    <subcellularLocation>
        <location evidence="1">Membrane</location>
        <topology evidence="1">Multi-pass membrane protein</topology>
    </subcellularLocation>
</comment>
<keyword evidence="5" id="KW-0472">Membrane</keyword>
<name>N1R3G0_AEGTA</name>
<dbReference type="EnsemblPlants" id="EMT15989">
    <property type="protein sequence ID" value="EMT15989"/>
    <property type="gene ID" value="F775_43784"/>
</dbReference>